<protein>
    <submittedName>
        <fullName evidence="1">Uncharacterized protein</fullName>
    </submittedName>
</protein>
<name>S3LBD4_9SPIR</name>
<dbReference type="HOGENOM" id="CLU_2048692_0_0_12"/>
<dbReference type="Proteomes" id="UP000014605">
    <property type="component" value="Unassembled WGS sequence"/>
</dbReference>
<evidence type="ECO:0000313" key="2">
    <source>
        <dbReference type="Proteomes" id="UP000014605"/>
    </source>
</evidence>
<reference evidence="1 2" key="1">
    <citation type="submission" date="2013-04" db="EMBL/GenBank/DDBJ databases">
        <title>The Genome Sequence of Treponema vincentii F0403.</title>
        <authorList>
            <consortium name="The Broad Institute Genomics Platform"/>
            <person name="Earl A."/>
            <person name="Ward D."/>
            <person name="Feldgarden M."/>
            <person name="Gevers D."/>
            <person name="Leonetti C."/>
            <person name="Izard J."/>
            <person name="Walker B."/>
            <person name="Young S."/>
            <person name="Zeng Q."/>
            <person name="Gargeya S."/>
            <person name="Fitzgerald M."/>
            <person name="Haas B."/>
            <person name="Abouelleil A."/>
            <person name="Allen A.W."/>
            <person name="Alvarado L."/>
            <person name="Arachchi H.M."/>
            <person name="Berlin A.M."/>
            <person name="Chapman S.B."/>
            <person name="Gainer-Dewar J."/>
            <person name="Goldberg J."/>
            <person name="Griggs A."/>
            <person name="Gujja S."/>
            <person name="Hansen M."/>
            <person name="Howarth C."/>
            <person name="Imamovic A."/>
            <person name="Ireland A."/>
            <person name="Larimer J."/>
            <person name="McCowan C."/>
            <person name="Murphy C."/>
            <person name="Pearson M."/>
            <person name="Poon T.W."/>
            <person name="Priest M."/>
            <person name="Roberts A."/>
            <person name="Saif S."/>
            <person name="Shea T."/>
            <person name="Sisk P."/>
            <person name="Sykes S."/>
            <person name="Wortman J."/>
            <person name="Nusbaum C."/>
            <person name="Birren B."/>
        </authorList>
    </citation>
    <scope>NUCLEOTIDE SEQUENCE [LARGE SCALE GENOMIC DNA]</scope>
    <source>
        <strain evidence="1 2">F0403</strain>
    </source>
</reference>
<dbReference type="AlphaFoldDB" id="S3LBD4"/>
<dbReference type="EMBL" id="ATFC01000002">
    <property type="protein sequence ID" value="EPF47743.1"/>
    <property type="molecule type" value="Genomic_DNA"/>
</dbReference>
<keyword evidence="2" id="KW-1185">Reference proteome</keyword>
<evidence type="ECO:0000313" key="1">
    <source>
        <dbReference type="EMBL" id="EPF47743.1"/>
    </source>
</evidence>
<gene>
    <name evidence="1" type="ORF">HMPREF1222_00646</name>
</gene>
<organism evidence="1 2">
    <name type="scientific">Treponema vincentii F0403</name>
    <dbReference type="NCBI Taxonomy" id="1125702"/>
    <lineage>
        <taxon>Bacteria</taxon>
        <taxon>Pseudomonadati</taxon>
        <taxon>Spirochaetota</taxon>
        <taxon>Spirochaetia</taxon>
        <taxon>Spirochaetales</taxon>
        <taxon>Treponemataceae</taxon>
        <taxon>Treponema</taxon>
    </lineage>
</organism>
<sequence>MVGMIGMIGIFWFLPDLSDLFYASTTDIAFAQKYGEWLLSQEDHSNVWEKLKQNGYLHYLPKRYRDEYWKLPRGRVSYNILLGKYYVYHGDWFLIKHAKIIEKKFELPVNNIVYEEDEHYSNTISC</sequence>
<accession>S3LBD4</accession>
<comment type="caution">
    <text evidence="1">The sequence shown here is derived from an EMBL/GenBank/DDBJ whole genome shotgun (WGS) entry which is preliminary data.</text>
</comment>
<proteinExistence type="predicted"/>